<proteinExistence type="predicted"/>
<sequence>MTVATLAVRTSPRLSAEDDPRFFDIPGLVPLEVTTESVRTAIIDVKDRLRRRLRPGLLPVNIAAVRTGRTS</sequence>
<evidence type="ECO:0000313" key="1">
    <source>
        <dbReference type="EMBL" id="SNQ50836.1"/>
    </source>
</evidence>
<organism evidence="1 2">
    <name type="scientific">Frankia canadensis</name>
    <dbReference type="NCBI Taxonomy" id="1836972"/>
    <lineage>
        <taxon>Bacteria</taxon>
        <taxon>Bacillati</taxon>
        <taxon>Actinomycetota</taxon>
        <taxon>Actinomycetes</taxon>
        <taxon>Frankiales</taxon>
        <taxon>Frankiaceae</taxon>
        <taxon>Frankia</taxon>
    </lineage>
</organism>
<keyword evidence="2" id="KW-1185">Reference proteome</keyword>
<protein>
    <submittedName>
        <fullName evidence="1">Uncharacterized protein</fullName>
    </submittedName>
</protein>
<evidence type="ECO:0000313" key="2">
    <source>
        <dbReference type="Proteomes" id="UP000234331"/>
    </source>
</evidence>
<dbReference type="EMBL" id="FZMO01000490">
    <property type="protein sequence ID" value="SNQ50836.1"/>
    <property type="molecule type" value="Genomic_DNA"/>
</dbReference>
<dbReference type="AlphaFoldDB" id="A0A2I2KYV4"/>
<name>A0A2I2KYV4_9ACTN</name>
<dbReference type="Proteomes" id="UP000234331">
    <property type="component" value="Unassembled WGS sequence"/>
</dbReference>
<gene>
    <name evidence="1" type="ORF">FRACA_540022</name>
</gene>
<accession>A0A2I2KYV4</accession>
<reference evidence="1 2" key="1">
    <citation type="submission" date="2017-06" db="EMBL/GenBank/DDBJ databases">
        <authorList>
            <person name="Kim H.J."/>
            <person name="Triplett B.A."/>
        </authorList>
    </citation>
    <scope>NUCLEOTIDE SEQUENCE [LARGE SCALE GENOMIC DNA]</scope>
    <source>
        <strain evidence="1">FRACA_ARgP5</strain>
    </source>
</reference>